<keyword evidence="5" id="KW-0378">Hydrolase</keyword>
<gene>
    <name evidence="5" type="ORF">Acr_00g0099000</name>
</gene>
<evidence type="ECO:0000313" key="5">
    <source>
        <dbReference type="EMBL" id="GFS45918.1"/>
    </source>
</evidence>
<dbReference type="OrthoDB" id="2747330at2759"/>
<sequence>MEQEPGMLAAGLLILALLATATAAYGGSPPSLLTLERGFSGEAESGAGGAQSSRPSETRAYLARRFRWHCRFLRRRSCTDCPQSSGLGIELNFFDASHSSTASLVSCSEPLCAALDGECTAQGNECSYLFQYKDGSGTSGYYATDLLLCSTFQSGDLTKSDKAIDGIFGFGQQDLSVISQLSSRGITPKVFSHCLKGDENGGGILVFGEILDARIVYSPLVPSKPHYTLYLRSIAVNGQLLPIDPAAFATSSNRGTIVDSGTTLAYLVEEAYDPFVSAQTSQFKGVIAYLCYDNWCCFTVCDAFNFKWISVLSSTYQEGAALWCIGFQKVQDQGVSVLGDLVLKDKIIVYDLALIRGLGSLSVNVSITSGEDKLINAGQVSVSSSSRTTLFKLIRISLFIRFLLL</sequence>
<dbReference type="InterPro" id="IPR032861">
    <property type="entry name" value="TAXi_N"/>
</dbReference>
<dbReference type="AlphaFoldDB" id="A0A7J0DZE4"/>
<organism evidence="5 6">
    <name type="scientific">Actinidia rufa</name>
    <dbReference type="NCBI Taxonomy" id="165716"/>
    <lineage>
        <taxon>Eukaryota</taxon>
        <taxon>Viridiplantae</taxon>
        <taxon>Streptophyta</taxon>
        <taxon>Embryophyta</taxon>
        <taxon>Tracheophyta</taxon>
        <taxon>Spermatophyta</taxon>
        <taxon>Magnoliopsida</taxon>
        <taxon>eudicotyledons</taxon>
        <taxon>Gunneridae</taxon>
        <taxon>Pentapetalae</taxon>
        <taxon>asterids</taxon>
        <taxon>Ericales</taxon>
        <taxon>Actinidiaceae</taxon>
        <taxon>Actinidia</taxon>
    </lineage>
</organism>
<evidence type="ECO:0000259" key="3">
    <source>
        <dbReference type="Pfam" id="PF14541"/>
    </source>
</evidence>
<dbReference type="PANTHER" id="PTHR13683">
    <property type="entry name" value="ASPARTYL PROTEASES"/>
    <property type="match status" value="1"/>
</dbReference>
<feature type="domain" description="Xylanase inhibitor C-terminal" evidence="3">
    <location>
        <begin position="226"/>
        <end position="285"/>
    </location>
</feature>
<evidence type="ECO:0000313" key="6">
    <source>
        <dbReference type="Proteomes" id="UP000585474"/>
    </source>
</evidence>
<accession>A0A7J0DZE4</accession>
<evidence type="ECO:0000259" key="4">
    <source>
        <dbReference type="Pfam" id="PF14543"/>
    </source>
</evidence>
<dbReference type="Pfam" id="PF14541">
    <property type="entry name" value="TAXi_C"/>
    <property type="match status" value="1"/>
</dbReference>
<evidence type="ECO:0000256" key="1">
    <source>
        <dbReference type="ARBA" id="ARBA00007447"/>
    </source>
</evidence>
<dbReference type="Gene3D" id="2.40.70.10">
    <property type="entry name" value="Acid Proteases"/>
    <property type="match status" value="2"/>
</dbReference>
<feature type="domain" description="Xylanase inhibitor N-terminal" evidence="4">
    <location>
        <begin position="80"/>
        <end position="208"/>
    </location>
</feature>
<reference evidence="6" key="1">
    <citation type="submission" date="2019-07" db="EMBL/GenBank/DDBJ databases">
        <title>De Novo Assembly of kiwifruit Actinidia rufa.</title>
        <authorList>
            <person name="Sugita-Konishi S."/>
            <person name="Sato K."/>
            <person name="Mori E."/>
            <person name="Abe Y."/>
            <person name="Kisaki G."/>
            <person name="Hamano K."/>
            <person name="Suezawa K."/>
            <person name="Otani M."/>
            <person name="Fukuda T."/>
            <person name="Manabe T."/>
            <person name="Gomi K."/>
            <person name="Tabuchi M."/>
            <person name="Akimitsu K."/>
            <person name="Kataoka I."/>
        </authorList>
    </citation>
    <scope>NUCLEOTIDE SEQUENCE [LARGE SCALE GENOMIC DNA]</scope>
    <source>
        <strain evidence="6">cv. Fuchu</strain>
    </source>
</reference>
<comment type="caution">
    <text evidence="5">The sequence shown here is derived from an EMBL/GenBank/DDBJ whole genome shotgun (WGS) entry which is preliminary data.</text>
</comment>
<name>A0A7J0DZE4_9ERIC</name>
<feature type="chain" id="PRO_5029517285" evidence="2">
    <location>
        <begin position="24"/>
        <end position="405"/>
    </location>
</feature>
<dbReference type="GO" id="GO:0006508">
    <property type="term" value="P:proteolysis"/>
    <property type="evidence" value="ECO:0007669"/>
    <property type="project" value="UniProtKB-KW"/>
</dbReference>
<keyword evidence="2" id="KW-0732">Signal</keyword>
<proteinExistence type="inferred from homology"/>
<dbReference type="InterPro" id="IPR001461">
    <property type="entry name" value="Aspartic_peptidase_A1"/>
</dbReference>
<evidence type="ECO:0000256" key="2">
    <source>
        <dbReference type="SAM" id="SignalP"/>
    </source>
</evidence>
<feature type="signal peptide" evidence="2">
    <location>
        <begin position="1"/>
        <end position="23"/>
    </location>
</feature>
<dbReference type="Proteomes" id="UP000585474">
    <property type="component" value="Unassembled WGS sequence"/>
</dbReference>
<dbReference type="InterPro" id="IPR021109">
    <property type="entry name" value="Peptidase_aspartic_dom_sf"/>
</dbReference>
<dbReference type="GO" id="GO:0004190">
    <property type="term" value="F:aspartic-type endopeptidase activity"/>
    <property type="evidence" value="ECO:0007669"/>
    <property type="project" value="InterPro"/>
</dbReference>
<protein>
    <submittedName>
        <fullName evidence="5">Eukaryotic aspartyl protease family protein</fullName>
    </submittedName>
</protein>
<dbReference type="InterPro" id="IPR032799">
    <property type="entry name" value="TAXi_C"/>
</dbReference>
<dbReference type="SUPFAM" id="SSF50630">
    <property type="entry name" value="Acid proteases"/>
    <property type="match status" value="1"/>
</dbReference>
<dbReference type="EMBL" id="BJWL01000455">
    <property type="protein sequence ID" value="GFS45918.1"/>
    <property type="molecule type" value="Genomic_DNA"/>
</dbReference>
<dbReference type="Pfam" id="PF14543">
    <property type="entry name" value="TAXi_N"/>
    <property type="match status" value="1"/>
</dbReference>
<dbReference type="PANTHER" id="PTHR13683:SF875">
    <property type="entry name" value="EUKARYOTIC ASPARTYL PROTEASE FAMILY PROTEIN"/>
    <property type="match status" value="1"/>
</dbReference>
<keyword evidence="5" id="KW-0645">Protease</keyword>
<comment type="similarity">
    <text evidence="1">Belongs to the peptidase A1 family.</text>
</comment>
<keyword evidence="6" id="KW-1185">Reference proteome</keyword>